<evidence type="ECO:0000313" key="2">
    <source>
        <dbReference type="Proteomes" id="UP000019812"/>
    </source>
</evidence>
<dbReference type="EMBL" id="JDSS02000019">
    <property type="protein sequence ID" value="KFB68918.1"/>
    <property type="molecule type" value="Genomic_DNA"/>
</dbReference>
<dbReference type="AlphaFoldDB" id="A0A084Y2H4"/>
<evidence type="ECO:0000313" key="1">
    <source>
        <dbReference type="EMBL" id="KFB68918.1"/>
    </source>
</evidence>
<protein>
    <submittedName>
        <fullName evidence="1">Uncharacterized protein</fullName>
    </submittedName>
</protein>
<gene>
    <name evidence="1" type="ORF">CAPSK01_001773</name>
</gene>
<dbReference type="Proteomes" id="UP000019812">
    <property type="component" value="Unassembled WGS sequence"/>
</dbReference>
<comment type="caution">
    <text evidence="1">The sequence shown here is derived from an EMBL/GenBank/DDBJ whole genome shotgun (WGS) entry which is preliminary data.</text>
</comment>
<accession>A0A084Y2H4</accession>
<name>A0A084Y2H4_9PROT</name>
<organism evidence="1 2">
    <name type="scientific">Candidatus Accumulibacter vicinus</name>
    <dbReference type="NCBI Taxonomy" id="2954382"/>
    <lineage>
        <taxon>Bacteria</taxon>
        <taxon>Pseudomonadati</taxon>
        <taxon>Pseudomonadota</taxon>
        <taxon>Betaproteobacteria</taxon>
        <taxon>Candidatus Accumulibacter</taxon>
    </lineage>
</organism>
<proteinExistence type="predicted"/>
<reference evidence="1 2" key="1">
    <citation type="submission" date="2014-07" db="EMBL/GenBank/DDBJ databases">
        <title>Expanding our view of genomic diversity in Candidatus Accumulibacter clades.</title>
        <authorList>
            <person name="Skennerton C.T."/>
            <person name="Barr J.J."/>
            <person name="Slater F.R."/>
            <person name="Bond P.L."/>
            <person name="Tyson G.W."/>
        </authorList>
    </citation>
    <scope>NUCLEOTIDE SEQUENCE [LARGE SCALE GENOMIC DNA]</scope>
    <source>
        <strain evidence="2">SK-01</strain>
    </source>
</reference>
<sequence length="137" mass="15421">MLGQIGENGVQFVVRQGILRLGHRSFKPLLRATIKRRDGLLVASVHHSKDARFEIRELDANCLDTVLLRLFQDAVTVLFFLGRIGVTLLPRHADWHLSERSLPDHLRQGFAVAHIEILILAQPHGYVAKVDSPSFGE</sequence>